<reference evidence="10" key="1">
    <citation type="submission" date="2016-10" db="EMBL/GenBank/DDBJ databases">
        <authorList>
            <person name="Varghese N."/>
            <person name="Submissions S."/>
        </authorList>
    </citation>
    <scope>NUCLEOTIDE SEQUENCE [LARGE SCALE GENOMIC DNA]</scope>
    <source>
        <strain evidence="10">Z-7934</strain>
    </source>
</reference>
<evidence type="ECO:0000313" key="10">
    <source>
        <dbReference type="Proteomes" id="UP000199287"/>
    </source>
</evidence>
<dbReference type="SUPFAM" id="SSF103190">
    <property type="entry name" value="Sensory domain-like"/>
    <property type="match status" value="1"/>
</dbReference>
<evidence type="ECO:0000313" key="9">
    <source>
        <dbReference type="EMBL" id="SFH84098.1"/>
    </source>
</evidence>
<dbReference type="InterPro" id="IPR000160">
    <property type="entry name" value="GGDEF_dom"/>
</dbReference>
<organism evidence="9 10">
    <name type="scientific">Tindallia magadiensis</name>
    <dbReference type="NCBI Taxonomy" id="69895"/>
    <lineage>
        <taxon>Bacteria</taxon>
        <taxon>Bacillati</taxon>
        <taxon>Bacillota</taxon>
        <taxon>Clostridia</taxon>
        <taxon>Peptostreptococcales</taxon>
        <taxon>Tindalliaceae</taxon>
        <taxon>Tindallia</taxon>
    </lineage>
</organism>
<evidence type="ECO:0000256" key="4">
    <source>
        <dbReference type="ARBA" id="ARBA00022989"/>
    </source>
</evidence>
<evidence type="ECO:0000259" key="7">
    <source>
        <dbReference type="PROSITE" id="PS50883"/>
    </source>
</evidence>
<feature type="coiled-coil region" evidence="6">
    <location>
        <begin position="364"/>
        <end position="398"/>
    </location>
</feature>
<dbReference type="SUPFAM" id="SSF141868">
    <property type="entry name" value="EAL domain-like"/>
    <property type="match status" value="1"/>
</dbReference>
<dbReference type="Pfam" id="PF00990">
    <property type="entry name" value="GGDEF"/>
    <property type="match status" value="1"/>
</dbReference>
<dbReference type="Proteomes" id="UP000199287">
    <property type="component" value="Unassembled WGS sequence"/>
</dbReference>
<evidence type="ECO:0000256" key="3">
    <source>
        <dbReference type="ARBA" id="ARBA00022692"/>
    </source>
</evidence>
<dbReference type="Gene3D" id="3.30.450.20">
    <property type="entry name" value="PAS domain"/>
    <property type="match status" value="3"/>
</dbReference>
<dbReference type="InterPro" id="IPR029151">
    <property type="entry name" value="Sensor-like_sf"/>
</dbReference>
<dbReference type="RefSeq" id="WP_177208829.1">
    <property type="nucleotide sequence ID" value="NZ_FOQA01000003.1"/>
</dbReference>
<dbReference type="GO" id="GO:0005886">
    <property type="term" value="C:plasma membrane"/>
    <property type="evidence" value="ECO:0007669"/>
    <property type="project" value="UniProtKB-SubCell"/>
</dbReference>
<dbReference type="SUPFAM" id="SSF55073">
    <property type="entry name" value="Nucleotide cyclase"/>
    <property type="match status" value="1"/>
</dbReference>
<keyword evidence="5" id="KW-0472">Membrane</keyword>
<comment type="subcellular location">
    <subcellularLocation>
        <location evidence="1">Cell membrane</location>
        <topology evidence="1">Multi-pass membrane protein</topology>
    </subcellularLocation>
</comment>
<dbReference type="CDD" id="cd12913">
    <property type="entry name" value="PDC1_MCP_like"/>
    <property type="match status" value="1"/>
</dbReference>
<dbReference type="InterPro" id="IPR001633">
    <property type="entry name" value="EAL_dom"/>
</dbReference>
<keyword evidence="10" id="KW-1185">Reference proteome</keyword>
<accession>A0A1I3DC20</accession>
<dbReference type="InterPro" id="IPR029787">
    <property type="entry name" value="Nucleotide_cyclase"/>
</dbReference>
<dbReference type="PANTHER" id="PTHR44757:SF2">
    <property type="entry name" value="BIOFILM ARCHITECTURE MAINTENANCE PROTEIN MBAA"/>
    <property type="match status" value="1"/>
</dbReference>
<gene>
    <name evidence="9" type="ORF">SAMN05192551_103230</name>
</gene>
<dbReference type="Gene3D" id="3.20.20.450">
    <property type="entry name" value="EAL domain"/>
    <property type="match status" value="1"/>
</dbReference>
<evidence type="ECO:0000256" key="6">
    <source>
        <dbReference type="SAM" id="Coils"/>
    </source>
</evidence>
<dbReference type="PANTHER" id="PTHR44757">
    <property type="entry name" value="DIGUANYLATE CYCLASE DGCP"/>
    <property type="match status" value="1"/>
</dbReference>
<dbReference type="STRING" id="69895.SAMN05192551_103230"/>
<name>A0A1I3DC20_9FIRM</name>
<protein>
    <submittedName>
        <fullName evidence="9">Diguanylate cyclase (GGDEF) domain-containing protein</fullName>
    </submittedName>
</protein>
<keyword evidence="2" id="KW-1003">Cell membrane</keyword>
<evidence type="ECO:0000256" key="5">
    <source>
        <dbReference type="ARBA" id="ARBA00023136"/>
    </source>
</evidence>
<dbReference type="AlphaFoldDB" id="A0A1I3DC20"/>
<feature type="domain" description="EAL" evidence="7">
    <location>
        <begin position="691"/>
        <end position="941"/>
    </location>
</feature>
<dbReference type="Gene3D" id="3.30.70.270">
    <property type="match status" value="1"/>
</dbReference>
<dbReference type="InterPro" id="IPR035919">
    <property type="entry name" value="EAL_sf"/>
</dbReference>
<dbReference type="SMART" id="SM00267">
    <property type="entry name" value="GGDEF"/>
    <property type="match status" value="1"/>
</dbReference>
<keyword evidence="3" id="KW-0812">Transmembrane</keyword>
<dbReference type="InterPro" id="IPR052155">
    <property type="entry name" value="Biofilm_reg_signaling"/>
</dbReference>
<dbReference type="InterPro" id="IPR033479">
    <property type="entry name" value="dCache_1"/>
</dbReference>
<keyword evidence="4" id="KW-1133">Transmembrane helix</keyword>
<dbReference type="EMBL" id="FOQA01000003">
    <property type="protein sequence ID" value="SFH84098.1"/>
    <property type="molecule type" value="Genomic_DNA"/>
</dbReference>
<dbReference type="NCBIfam" id="TIGR00254">
    <property type="entry name" value="GGDEF"/>
    <property type="match status" value="1"/>
</dbReference>
<dbReference type="PROSITE" id="PS50883">
    <property type="entry name" value="EAL"/>
    <property type="match status" value="1"/>
</dbReference>
<proteinExistence type="predicted"/>
<dbReference type="CDD" id="cd01948">
    <property type="entry name" value="EAL"/>
    <property type="match status" value="1"/>
</dbReference>
<evidence type="ECO:0000256" key="1">
    <source>
        <dbReference type="ARBA" id="ARBA00004651"/>
    </source>
</evidence>
<sequence>MIWFQQRISRKIAALTMVLLLGFLLLAGSILKQQAADYLHQDTHHRLFTEVNNLQKDLDSWLNEYVTLVDAMATNQDFLTIISETEDRYTKHHHPLYQQVIQQLQAIRRQRPHISLVTLGLADVNDLITDRYHYYIHPHYDLQNREWYRESMESNETIITSPYLDFVTGEMIVSVSRIIRDNDREIGAVALNLEIKSLYQVMDAFQIGEQGYAIIVTDKDEVLYHPELPVLSMPGQYYLPDFYPHDFLSKEIPSQKVRQFAHDGVLWYFANTSLHNLPWQIIVLMPEDEVMAPLYDLQSRYYQLMTGIISLAILIALWVSSKLSKPIASITEQINQYEHEKQMMIFPAVYYQREDELGHLVRGLHEMSHTISQYTEELQAQNEELIDETNQRREIQDRLELILTLLSGTQEATFILTEEGKLLYGNKAFYESLQSSADVLENTEVLNVFFNISLSKLSSATQKGAHPFQTHVALEDHQTEEPILFHMGVNALSFMDHIYYLGYLINITEEQRQAEAIFRLQNIDPLTELYTASYIQSRVIECLEKNPNKSFAYLLINIREFRHINEARGHHYANQVLVKVANYLKNSLADTHVAARIGGDEFALFIDEAEQKEKLFHRVKEISDGLQERFLIADETVTLKVAIGVAVYPDDARHYSGLVAGATSALNHAKETGSEWVQFFNENLNKRSVRRFEMRNKLATALENEEFYLEYQPLVDMHTNQWVGLEALVRWKSDVGKTPPDVFIPLAEETEIILPLGEWILKKACEFSNVLRQKQLPITISVNLSALQFSYPYLIQMIDTALEESEVSMSGIELEITESLLMNNEQEGVKLLDELRSKGIKVSIDDFGTGYSSLSYLKKFKVDKIKIDRSFVKDIPDGDDGTIAKIIIELAESLQMEVVAEGVETKAQEAFLTQEGCRIAQGYYYSKPLSEKEVLQTLETG</sequence>
<dbReference type="SMART" id="SM00052">
    <property type="entry name" value="EAL"/>
    <property type="match status" value="1"/>
</dbReference>
<dbReference type="Pfam" id="PF00563">
    <property type="entry name" value="EAL"/>
    <property type="match status" value="1"/>
</dbReference>
<dbReference type="Pfam" id="PF02743">
    <property type="entry name" value="dCache_1"/>
    <property type="match status" value="1"/>
</dbReference>
<dbReference type="CDD" id="cd01949">
    <property type="entry name" value="GGDEF"/>
    <property type="match status" value="1"/>
</dbReference>
<evidence type="ECO:0000259" key="8">
    <source>
        <dbReference type="PROSITE" id="PS50887"/>
    </source>
</evidence>
<dbReference type="InterPro" id="IPR043128">
    <property type="entry name" value="Rev_trsase/Diguanyl_cyclase"/>
</dbReference>
<keyword evidence="6" id="KW-0175">Coiled coil</keyword>
<feature type="domain" description="GGDEF" evidence="8">
    <location>
        <begin position="549"/>
        <end position="682"/>
    </location>
</feature>
<dbReference type="PROSITE" id="PS50887">
    <property type="entry name" value="GGDEF"/>
    <property type="match status" value="1"/>
</dbReference>
<evidence type="ECO:0000256" key="2">
    <source>
        <dbReference type="ARBA" id="ARBA00022475"/>
    </source>
</evidence>